<proteinExistence type="predicted"/>
<dbReference type="Proteomes" id="UP001141806">
    <property type="component" value="Unassembled WGS sequence"/>
</dbReference>
<evidence type="ECO:0000313" key="1">
    <source>
        <dbReference type="EMBL" id="KAJ4952964.1"/>
    </source>
</evidence>
<comment type="caution">
    <text evidence="1">The sequence shown here is derived from an EMBL/GenBank/DDBJ whole genome shotgun (WGS) entry which is preliminary data.</text>
</comment>
<evidence type="ECO:0000313" key="2">
    <source>
        <dbReference type="Proteomes" id="UP001141806"/>
    </source>
</evidence>
<dbReference type="EMBL" id="JAMYWD010000012">
    <property type="protein sequence ID" value="KAJ4952964.1"/>
    <property type="molecule type" value="Genomic_DNA"/>
</dbReference>
<dbReference type="OrthoDB" id="4781at2759"/>
<protein>
    <submittedName>
        <fullName evidence="1">Uncharacterized protein</fullName>
    </submittedName>
</protein>
<accession>A0A9Q0GSV0</accession>
<name>A0A9Q0GSV0_9MAGN</name>
<sequence length="185" mass="20784">MYCCYAVIMVNKDLYQNVMQNPAPTFTEEATRVQLNGVTVARNTSAFHQKSIFFNDLCSIVHILIANPALHPETIHHTLKLKEIAIDYCPDASTHQNLMKLLSSLMIGVALAEDPRHAFSSAPLVLKPSALKATPVASTSTSIYPLLKETNHRMRSILRSWAKTKPSFKQTFTLQGRVTKRRFTN</sequence>
<reference evidence="1" key="1">
    <citation type="journal article" date="2023" name="Plant J.">
        <title>The genome of the king protea, Protea cynaroides.</title>
        <authorList>
            <person name="Chang J."/>
            <person name="Duong T.A."/>
            <person name="Schoeman C."/>
            <person name="Ma X."/>
            <person name="Roodt D."/>
            <person name="Barker N."/>
            <person name="Li Z."/>
            <person name="Van de Peer Y."/>
            <person name="Mizrachi E."/>
        </authorList>
    </citation>
    <scope>NUCLEOTIDE SEQUENCE</scope>
    <source>
        <tissue evidence="1">Young leaves</tissue>
    </source>
</reference>
<dbReference type="AlphaFoldDB" id="A0A9Q0GSV0"/>
<keyword evidence="2" id="KW-1185">Reference proteome</keyword>
<organism evidence="1 2">
    <name type="scientific">Protea cynaroides</name>
    <dbReference type="NCBI Taxonomy" id="273540"/>
    <lineage>
        <taxon>Eukaryota</taxon>
        <taxon>Viridiplantae</taxon>
        <taxon>Streptophyta</taxon>
        <taxon>Embryophyta</taxon>
        <taxon>Tracheophyta</taxon>
        <taxon>Spermatophyta</taxon>
        <taxon>Magnoliopsida</taxon>
        <taxon>Proteales</taxon>
        <taxon>Proteaceae</taxon>
        <taxon>Protea</taxon>
    </lineage>
</organism>
<gene>
    <name evidence="1" type="ORF">NE237_029796</name>
</gene>